<keyword evidence="4" id="KW-0949">S-adenosyl-L-methionine</keyword>
<evidence type="ECO:0000259" key="10">
    <source>
        <dbReference type="PROSITE" id="PS51379"/>
    </source>
</evidence>
<dbReference type="PROSITE" id="PS51918">
    <property type="entry name" value="RADICAL_SAM"/>
    <property type="match status" value="1"/>
</dbReference>
<feature type="domain" description="Radical SAM core" evidence="11">
    <location>
        <begin position="15"/>
        <end position="291"/>
    </location>
</feature>
<dbReference type="Pfam" id="PF04055">
    <property type="entry name" value="Radical_SAM"/>
    <property type="match status" value="1"/>
</dbReference>
<feature type="domain" description="4Fe-4S ferredoxin-type" evidence="10">
    <location>
        <begin position="46"/>
        <end position="75"/>
    </location>
</feature>
<accession>A0ABZ3JB19</accession>
<dbReference type="GO" id="GO:0016491">
    <property type="term" value="F:oxidoreductase activity"/>
    <property type="evidence" value="ECO:0007669"/>
    <property type="project" value="UniProtKB-KW"/>
</dbReference>
<dbReference type="SFLD" id="SFLDS00029">
    <property type="entry name" value="Radical_SAM"/>
    <property type="match status" value="1"/>
</dbReference>
<dbReference type="InterPro" id="IPR034457">
    <property type="entry name" value="Organic_radical-activating"/>
</dbReference>
<dbReference type="RefSeq" id="WP_093793338.1">
    <property type="nucleotide sequence ID" value="NZ_CP155571.1"/>
</dbReference>
<dbReference type="InterPro" id="IPR017900">
    <property type="entry name" value="4Fe4S_Fe_S_CS"/>
</dbReference>
<dbReference type="Pfam" id="PF00037">
    <property type="entry name" value="Fer4"/>
    <property type="match status" value="1"/>
</dbReference>
<keyword evidence="6 12" id="KW-0560">Oxidoreductase</keyword>
<dbReference type="Gene3D" id="3.20.20.70">
    <property type="entry name" value="Aldolase class I"/>
    <property type="match status" value="1"/>
</dbReference>
<evidence type="ECO:0000256" key="5">
    <source>
        <dbReference type="ARBA" id="ARBA00022723"/>
    </source>
</evidence>
<organism evidence="12 13">
    <name type="scientific">Sporomusa acidovorans (strain ATCC 49682 / DSM 3132 / Mol)</name>
    <dbReference type="NCBI Taxonomy" id="1123286"/>
    <lineage>
        <taxon>Bacteria</taxon>
        <taxon>Bacillati</taxon>
        <taxon>Bacillota</taxon>
        <taxon>Negativicutes</taxon>
        <taxon>Selenomonadales</taxon>
        <taxon>Sporomusaceae</taxon>
        <taxon>Sporomusa</taxon>
    </lineage>
</organism>
<gene>
    <name evidence="12" type="primary">cutD_2</name>
    <name evidence="12" type="ORF">SPACI_054550</name>
</gene>
<dbReference type="InterPro" id="IPR001989">
    <property type="entry name" value="Radical_activat_CS"/>
</dbReference>
<protein>
    <submittedName>
        <fullName evidence="12">Choline trimethylamine-lyase activating enzyme</fullName>
        <ecNumber evidence="12">1.97.1.-</ecNumber>
    </submittedName>
</protein>
<evidence type="ECO:0000256" key="2">
    <source>
        <dbReference type="ARBA" id="ARBA00009777"/>
    </source>
</evidence>
<dbReference type="InterPro" id="IPR007197">
    <property type="entry name" value="rSAM"/>
</dbReference>
<dbReference type="PROSITE" id="PS01087">
    <property type="entry name" value="RADICAL_ACTIVATING"/>
    <property type="match status" value="1"/>
</dbReference>
<evidence type="ECO:0000313" key="13">
    <source>
        <dbReference type="Proteomes" id="UP000216052"/>
    </source>
</evidence>
<proteinExistence type="inferred from homology"/>
<keyword evidence="7" id="KW-0408">Iron</keyword>
<dbReference type="InterPro" id="IPR012839">
    <property type="entry name" value="Organic_radical_activase"/>
</dbReference>
<dbReference type="InterPro" id="IPR058240">
    <property type="entry name" value="rSAM_sf"/>
</dbReference>
<evidence type="ECO:0000256" key="3">
    <source>
        <dbReference type="ARBA" id="ARBA00022485"/>
    </source>
</evidence>
<keyword evidence="3" id="KW-0004">4Fe-4S</keyword>
<dbReference type="PROSITE" id="PS00198">
    <property type="entry name" value="4FE4S_FER_1"/>
    <property type="match status" value="1"/>
</dbReference>
<keyword evidence="13" id="KW-1185">Reference proteome</keyword>
<comment type="catalytic activity">
    <reaction evidence="9">
        <text>glycyl-[protein] + reduced [flavodoxin] + S-adenosyl-L-methionine = glycin-2-yl radical-[protein] + semiquinone [flavodoxin] + 5'-deoxyadenosine + L-methionine + H(+)</text>
        <dbReference type="Rhea" id="RHEA:61976"/>
        <dbReference type="Rhea" id="RHEA-COMP:10622"/>
        <dbReference type="Rhea" id="RHEA-COMP:14480"/>
        <dbReference type="Rhea" id="RHEA-COMP:15993"/>
        <dbReference type="Rhea" id="RHEA-COMP:15994"/>
        <dbReference type="ChEBI" id="CHEBI:15378"/>
        <dbReference type="ChEBI" id="CHEBI:17319"/>
        <dbReference type="ChEBI" id="CHEBI:29947"/>
        <dbReference type="ChEBI" id="CHEBI:32722"/>
        <dbReference type="ChEBI" id="CHEBI:57618"/>
        <dbReference type="ChEBI" id="CHEBI:57844"/>
        <dbReference type="ChEBI" id="CHEBI:59789"/>
        <dbReference type="ChEBI" id="CHEBI:140311"/>
    </reaction>
</comment>
<evidence type="ECO:0000256" key="8">
    <source>
        <dbReference type="ARBA" id="ARBA00023014"/>
    </source>
</evidence>
<dbReference type="InterPro" id="IPR013785">
    <property type="entry name" value="Aldolase_TIM"/>
</dbReference>
<dbReference type="Gene3D" id="3.30.70.20">
    <property type="match status" value="1"/>
</dbReference>
<dbReference type="EMBL" id="CP155571">
    <property type="protein sequence ID" value="XFO75336.1"/>
    <property type="molecule type" value="Genomic_DNA"/>
</dbReference>
<dbReference type="PANTHER" id="PTHR30352:SF4">
    <property type="entry name" value="PYRUVATE FORMATE-LYASE 2-ACTIVATING ENZYME"/>
    <property type="match status" value="1"/>
</dbReference>
<dbReference type="PIRSF" id="PIRSF000371">
    <property type="entry name" value="PFL_act_enz"/>
    <property type="match status" value="1"/>
</dbReference>
<evidence type="ECO:0000259" key="11">
    <source>
        <dbReference type="PROSITE" id="PS51918"/>
    </source>
</evidence>
<dbReference type="SFLD" id="SFLDG01118">
    <property type="entry name" value="activating_enzymes__group_2"/>
    <property type="match status" value="1"/>
</dbReference>
<keyword evidence="8" id="KW-0411">Iron-sulfur</keyword>
<dbReference type="InterPro" id="IPR040074">
    <property type="entry name" value="BssD/PflA/YjjW"/>
</dbReference>
<feature type="domain" description="4Fe-4S ferredoxin-type" evidence="10">
    <location>
        <begin position="77"/>
        <end position="104"/>
    </location>
</feature>
<comment type="cofactor">
    <cofactor evidence="1">
        <name>[4Fe-4S] cluster</name>
        <dbReference type="ChEBI" id="CHEBI:49883"/>
    </cofactor>
</comment>
<dbReference type="InterPro" id="IPR050014">
    <property type="entry name" value="T4HPD_activ_SAM"/>
</dbReference>
<dbReference type="SUPFAM" id="SSF54862">
    <property type="entry name" value="4Fe-4S ferredoxins"/>
    <property type="match status" value="1"/>
</dbReference>
<dbReference type="PROSITE" id="PS51379">
    <property type="entry name" value="4FE4S_FER_2"/>
    <property type="match status" value="2"/>
</dbReference>
<comment type="similarity">
    <text evidence="2">Belongs to the organic radical-activating enzymes family.</text>
</comment>
<name>A0ABZ3JB19_SPOA4</name>
<evidence type="ECO:0000256" key="6">
    <source>
        <dbReference type="ARBA" id="ARBA00023002"/>
    </source>
</evidence>
<sequence length="300" mass="33561">MKTALIFNIQKFCVHDGPGIRTTLFFKGCPLHCLWCHNPESQAFAKQILWTQEKCTGCGLCARACPQQAVHVGRRGVTTDCEQCVLCEACIDACINNAREIAGTEYTVSQLLAEIEKDRPFYDQSRGGVTLSGGEVMSQIDFVAELAQACKNRGISVAVDTCGYAPFSSFEKIMDHVDLFLYDLKIMDTGLHLRYTGKDNAVILDNLQKLAQNNARINLRVPLIEGVNADDRNIRDMIDFVKTIHLEAVNLLPYHDIGKGKYAKLGMRYDEGQMLPPLEQRMNEIKTMFEKANFNVKIGG</sequence>
<evidence type="ECO:0000256" key="4">
    <source>
        <dbReference type="ARBA" id="ARBA00022691"/>
    </source>
</evidence>
<dbReference type="SFLD" id="SFLDG01066">
    <property type="entry name" value="organic_radical-activating_enz"/>
    <property type="match status" value="1"/>
</dbReference>
<evidence type="ECO:0000256" key="1">
    <source>
        <dbReference type="ARBA" id="ARBA00001966"/>
    </source>
</evidence>
<dbReference type="NCBIfam" id="NF043069">
    <property type="entry name" value="T4HPD_activ_SAM"/>
    <property type="match status" value="1"/>
</dbReference>
<dbReference type="SUPFAM" id="SSF102114">
    <property type="entry name" value="Radical SAM enzymes"/>
    <property type="match status" value="1"/>
</dbReference>
<reference evidence="12" key="1">
    <citation type="submission" date="2024-05" db="EMBL/GenBank/DDBJ databases">
        <title>Isolation and characterization of Sporomusa carbonis sp. nov., a carboxydotrophic hydrogenogen in the genus of Sporomusa isolated from a charcoal burning pile.</title>
        <authorList>
            <person name="Boeer T."/>
            <person name="Rosenbaum F."/>
            <person name="Eysell L."/>
            <person name="Mueller V."/>
            <person name="Daniel R."/>
            <person name="Poehlein A."/>
        </authorList>
    </citation>
    <scope>NUCLEOTIDE SEQUENCE [LARGE SCALE GENOMIC DNA]</scope>
    <source>
        <strain evidence="12">DSM 3132</strain>
    </source>
</reference>
<evidence type="ECO:0000256" key="7">
    <source>
        <dbReference type="ARBA" id="ARBA00023004"/>
    </source>
</evidence>
<dbReference type="Proteomes" id="UP000216052">
    <property type="component" value="Chromosome"/>
</dbReference>
<dbReference type="EC" id="1.97.1.-" evidence="12"/>
<evidence type="ECO:0000313" key="12">
    <source>
        <dbReference type="EMBL" id="XFO75336.1"/>
    </source>
</evidence>
<dbReference type="InterPro" id="IPR017896">
    <property type="entry name" value="4Fe4S_Fe-S-bd"/>
</dbReference>
<dbReference type="PANTHER" id="PTHR30352">
    <property type="entry name" value="PYRUVATE FORMATE-LYASE-ACTIVATING ENZYME"/>
    <property type="match status" value="1"/>
</dbReference>
<keyword evidence="5" id="KW-0479">Metal-binding</keyword>
<evidence type="ECO:0000256" key="9">
    <source>
        <dbReference type="ARBA" id="ARBA00047365"/>
    </source>
</evidence>
<dbReference type="NCBIfam" id="TIGR02494">
    <property type="entry name" value="PFLE_PFLC"/>
    <property type="match status" value="1"/>
</dbReference>